<dbReference type="EMBL" id="BARS01041209">
    <property type="protein sequence ID" value="GAG41844.1"/>
    <property type="molecule type" value="Genomic_DNA"/>
</dbReference>
<gene>
    <name evidence="2" type="ORF">S01H1_62701</name>
</gene>
<organism evidence="2">
    <name type="scientific">marine sediment metagenome</name>
    <dbReference type="NCBI Taxonomy" id="412755"/>
    <lineage>
        <taxon>unclassified sequences</taxon>
        <taxon>metagenomes</taxon>
        <taxon>ecological metagenomes</taxon>
    </lineage>
</organism>
<evidence type="ECO:0000313" key="2">
    <source>
        <dbReference type="EMBL" id="GAG41844.1"/>
    </source>
</evidence>
<evidence type="ECO:0000259" key="1">
    <source>
        <dbReference type="Pfam" id="PF07693"/>
    </source>
</evidence>
<name>X0XF69_9ZZZZ</name>
<dbReference type="AlphaFoldDB" id="X0XF69"/>
<feature type="non-terminal residue" evidence="2">
    <location>
        <position position="1"/>
    </location>
</feature>
<feature type="non-terminal residue" evidence="2">
    <location>
        <position position="253"/>
    </location>
</feature>
<proteinExistence type="predicted"/>
<dbReference type="Pfam" id="PF07693">
    <property type="entry name" value="KAP_NTPase"/>
    <property type="match status" value="1"/>
</dbReference>
<comment type="caution">
    <text evidence="2">The sequence shown here is derived from an EMBL/GenBank/DDBJ whole genome shotgun (WGS) entry which is preliminary data.</text>
</comment>
<feature type="domain" description="KAP NTPase" evidence="1">
    <location>
        <begin position="8"/>
        <end position="94"/>
    </location>
</feature>
<protein>
    <recommendedName>
        <fullName evidence="1">KAP NTPase domain-containing protein</fullName>
    </recommendedName>
</protein>
<sequence>IINAISQENNKNPLIFFFDDLDRCNPENILKLLSSIKLFFISDRNTTPNLPVIYFFAIDKEAIVKAATLRYSDKNKGEEFLEKIFDISFNMPTDYILDGIIRHYFRNCEESIIIDLITFFKKIKFTNPRHLKKVLNRYVMVRKIKKTMKGSTYYNIIPNIILENKGDGYLLDTIFTLFFIILFEFNLNKYLEIRKYDEKVFYYKKNISSDDPQSPINLSVRDRIFESSFLFEEKELKCNFKNLKSFLTEQKKG</sequence>
<reference evidence="2" key="1">
    <citation type="journal article" date="2014" name="Front. Microbiol.">
        <title>High frequency of phylogenetically diverse reductive dehalogenase-homologous genes in deep subseafloor sedimentary metagenomes.</title>
        <authorList>
            <person name="Kawai M."/>
            <person name="Futagami T."/>
            <person name="Toyoda A."/>
            <person name="Takaki Y."/>
            <person name="Nishi S."/>
            <person name="Hori S."/>
            <person name="Arai W."/>
            <person name="Tsubouchi T."/>
            <person name="Morono Y."/>
            <person name="Uchiyama I."/>
            <person name="Ito T."/>
            <person name="Fujiyama A."/>
            <person name="Inagaki F."/>
            <person name="Takami H."/>
        </authorList>
    </citation>
    <scope>NUCLEOTIDE SEQUENCE</scope>
    <source>
        <strain evidence="2">Expedition CK06-06</strain>
    </source>
</reference>
<accession>X0XF69</accession>
<dbReference type="InterPro" id="IPR011646">
    <property type="entry name" value="KAP_P-loop"/>
</dbReference>